<sequence>MSDQEGRIKPTTSAEEEEKGQVIVKEGAAEGRHKDEATQEETEGPVVEPTDPAAPSGDAQGEFDTNEPVPPDHNYRGKVTYTSSGRPKPNKPSKP</sequence>
<protein>
    <submittedName>
        <fullName evidence="2">Uncharacterized protein</fullName>
    </submittedName>
</protein>
<accession>A0A0W0FRK2</accession>
<comment type="caution">
    <text evidence="2">The sequence shown here is derived from an EMBL/GenBank/DDBJ whole genome shotgun (WGS) entry which is preliminary data.</text>
</comment>
<feature type="compositionally biased region" description="Basic and acidic residues" evidence="1">
    <location>
        <begin position="27"/>
        <end position="37"/>
    </location>
</feature>
<gene>
    <name evidence="2" type="ORF">WG66_8467</name>
</gene>
<evidence type="ECO:0000313" key="3">
    <source>
        <dbReference type="Proteomes" id="UP000054988"/>
    </source>
</evidence>
<dbReference type="Proteomes" id="UP000054988">
    <property type="component" value="Unassembled WGS sequence"/>
</dbReference>
<name>A0A0W0FRK2_MONRR</name>
<dbReference type="EMBL" id="LATX01001716">
    <property type="protein sequence ID" value="KTB38958.1"/>
    <property type="molecule type" value="Genomic_DNA"/>
</dbReference>
<reference evidence="2 3" key="1">
    <citation type="submission" date="2015-12" db="EMBL/GenBank/DDBJ databases">
        <title>Draft genome sequence of Moniliophthora roreri, the causal agent of frosty pod rot of cacao.</title>
        <authorList>
            <person name="Aime M.C."/>
            <person name="Diaz-Valderrama J.R."/>
            <person name="Kijpornyongpan T."/>
            <person name="Phillips-Mora W."/>
        </authorList>
    </citation>
    <scope>NUCLEOTIDE SEQUENCE [LARGE SCALE GENOMIC DNA]</scope>
    <source>
        <strain evidence="2 3">MCA 2952</strain>
    </source>
</reference>
<feature type="region of interest" description="Disordered" evidence="1">
    <location>
        <begin position="1"/>
        <end position="95"/>
    </location>
</feature>
<organism evidence="2 3">
    <name type="scientific">Moniliophthora roreri</name>
    <name type="common">Frosty pod rot fungus</name>
    <name type="synonym">Monilia roreri</name>
    <dbReference type="NCBI Taxonomy" id="221103"/>
    <lineage>
        <taxon>Eukaryota</taxon>
        <taxon>Fungi</taxon>
        <taxon>Dikarya</taxon>
        <taxon>Basidiomycota</taxon>
        <taxon>Agaricomycotina</taxon>
        <taxon>Agaricomycetes</taxon>
        <taxon>Agaricomycetidae</taxon>
        <taxon>Agaricales</taxon>
        <taxon>Marasmiineae</taxon>
        <taxon>Marasmiaceae</taxon>
        <taxon>Moniliophthora</taxon>
    </lineage>
</organism>
<proteinExistence type="predicted"/>
<dbReference type="AlphaFoldDB" id="A0A0W0FRK2"/>
<evidence type="ECO:0000313" key="2">
    <source>
        <dbReference type="EMBL" id="KTB38958.1"/>
    </source>
</evidence>
<evidence type="ECO:0000256" key="1">
    <source>
        <dbReference type="SAM" id="MobiDB-lite"/>
    </source>
</evidence>